<dbReference type="InterPro" id="IPR003819">
    <property type="entry name" value="TauD/TfdA-like"/>
</dbReference>
<keyword evidence="5" id="KW-0223">Dioxygenase</keyword>
<evidence type="ECO:0000256" key="3">
    <source>
        <dbReference type="ARBA" id="ARBA00023194"/>
    </source>
</evidence>
<reference evidence="5 6" key="1">
    <citation type="submission" date="2016-07" db="EMBL/GenBank/DDBJ databases">
        <title>Complete genome sequence of Altererythrobacter namhicola JCM 16345T, containing esterase-encoding genes.</title>
        <authorList>
            <person name="Cheng H."/>
            <person name="Wu Y.-H."/>
            <person name="Jian S.-L."/>
            <person name="Huo Y.-Y."/>
            <person name="Wang C.-S."/>
            <person name="Xu X.-W."/>
        </authorList>
    </citation>
    <scope>NUCLEOTIDE SEQUENCE [LARGE SCALE GENOMIC DNA]</scope>
    <source>
        <strain evidence="5 6">JCM 16345</strain>
    </source>
</reference>
<dbReference type="OrthoDB" id="9769888at2"/>
<dbReference type="EC" id="1.14.11.-" evidence="5"/>
<proteinExistence type="predicted"/>
<keyword evidence="6" id="KW-1185">Reference proteome</keyword>
<gene>
    <name evidence="5" type="primary">tfdA_2</name>
    <name evidence="5" type="ORF">A6F65_01615</name>
</gene>
<dbReference type="RefSeq" id="WP_067787552.1">
    <property type="nucleotide sequence ID" value="NZ_CP016545.1"/>
</dbReference>
<dbReference type="GO" id="GO:0017000">
    <property type="term" value="P:antibiotic biosynthetic process"/>
    <property type="evidence" value="ECO:0007669"/>
    <property type="project" value="UniProtKB-KW"/>
</dbReference>
<name>A0A1C7D8W1_9SPHN</name>
<organism evidence="5 6">
    <name type="scientific">Paraurantiacibacter namhicola</name>
    <dbReference type="NCBI Taxonomy" id="645517"/>
    <lineage>
        <taxon>Bacteria</taxon>
        <taxon>Pseudomonadati</taxon>
        <taxon>Pseudomonadota</taxon>
        <taxon>Alphaproteobacteria</taxon>
        <taxon>Sphingomonadales</taxon>
        <taxon>Erythrobacteraceae</taxon>
        <taxon>Paraurantiacibacter</taxon>
    </lineage>
</organism>
<dbReference type="Proteomes" id="UP000092698">
    <property type="component" value="Chromosome"/>
</dbReference>
<evidence type="ECO:0000256" key="1">
    <source>
        <dbReference type="ARBA" id="ARBA00001954"/>
    </source>
</evidence>
<dbReference type="Gene3D" id="3.60.130.10">
    <property type="entry name" value="Clavaminate synthase-like"/>
    <property type="match status" value="1"/>
</dbReference>
<feature type="domain" description="TauD/TfdA-like" evidence="4">
    <location>
        <begin position="19"/>
        <end position="280"/>
    </location>
</feature>
<dbReference type="InterPro" id="IPR050411">
    <property type="entry name" value="AlphaKG_dependent_hydroxylases"/>
</dbReference>
<dbReference type="Pfam" id="PF02668">
    <property type="entry name" value="TauD"/>
    <property type="match status" value="1"/>
</dbReference>
<keyword evidence="2 5" id="KW-0560">Oxidoreductase</keyword>
<protein>
    <submittedName>
        <fullName evidence="5">Alpha-ketoglutarate-dependent 2,4-dichlorophenoxyacetate dioxygenase</fullName>
        <ecNumber evidence="5">1.14.11.-</ecNumber>
    </submittedName>
</protein>
<dbReference type="EMBL" id="CP016545">
    <property type="protein sequence ID" value="ANU07914.1"/>
    <property type="molecule type" value="Genomic_DNA"/>
</dbReference>
<evidence type="ECO:0000259" key="4">
    <source>
        <dbReference type="Pfam" id="PF02668"/>
    </source>
</evidence>
<sequence length="317" mass="35087">MTHITAPSDGCPAAILHADGEALDAIDADALRALIEEHGAVIIRGAETSAAGFGAMAKQLCSTSVFNESPGRESYEGGMQSVNLGDDPFPLHPELSREPWRPDLAMFACLSPPGIGGQTTICDGAALVDALPDDLRETLDGRELIYLREAGPETLQYWLGSPDPDDAALENSPETCPYFFRRSGGRVIRGFRRPVFEPTLFGDRRAFGNFLFFARDYLRNERNPVLEDGSVFPADWLDTIRSTARRLSYAHAWQAGDVIMLDNSRFMHGRRAIVMADERRIATYFGYLKGIDRRALDPVDPPWRKTDFVPPEVPEAN</sequence>
<evidence type="ECO:0000313" key="6">
    <source>
        <dbReference type="Proteomes" id="UP000092698"/>
    </source>
</evidence>
<evidence type="ECO:0000313" key="5">
    <source>
        <dbReference type="EMBL" id="ANU07914.1"/>
    </source>
</evidence>
<dbReference type="GO" id="GO:0016706">
    <property type="term" value="F:2-oxoglutarate-dependent dioxygenase activity"/>
    <property type="evidence" value="ECO:0007669"/>
    <property type="project" value="UniProtKB-ARBA"/>
</dbReference>
<evidence type="ECO:0000256" key="2">
    <source>
        <dbReference type="ARBA" id="ARBA00023002"/>
    </source>
</evidence>
<dbReference type="KEGG" id="anh:A6F65_01615"/>
<keyword evidence="3" id="KW-0045">Antibiotic biosynthesis</keyword>
<accession>A0A1C7D8W1</accession>
<dbReference type="PANTHER" id="PTHR10696">
    <property type="entry name" value="GAMMA-BUTYROBETAINE HYDROXYLASE-RELATED"/>
    <property type="match status" value="1"/>
</dbReference>
<dbReference type="SUPFAM" id="SSF51197">
    <property type="entry name" value="Clavaminate synthase-like"/>
    <property type="match status" value="1"/>
</dbReference>
<dbReference type="AlphaFoldDB" id="A0A1C7D8W1"/>
<comment type="cofactor">
    <cofactor evidence="1">
        <name>Fe(2+)</name>
        <dbReference type="ChEBI" id="CHEBI:29033"/>
    </cofactor>
</comment>
<dbReference type="PANTHER" id="PTHR10696:SF56">
    <property type="entry name" value="TAUD_TFDA-LIKE DOMAIN-CONTAINING PROTEIN"/>
    <property type="match status" value="1"/>
</dbReference>
<dbReference type="InterPro" id="IPR042098">
    <property type="entry name" value="TauD-like_sf"/>
</dbReference>